<keyword evidence="2" id="KW-1185">Reference proteome</keyword>
<protein>
    <submittedName>
        <fullName evidence="1">Uncharacterized protein</fullName>
    </submittedName>
</protein>
<gene>
    <name evidence="1" type="ORF">DK419_15570</name>
</gene>
<evidence type="ECO:0000313" key="2">
    <source>
        <dbReference type="Proteomes" id="UP000245444"/>
    </source>
</evidence>
<dbReference type="AlphaFoldDB" id="A0A2U8WPY0"/>
<proteinExistence type="predicted"/>
<dbReference type="Proteomes" id="UP000245444">
    <property type="component" value="Chromosome"/>
</dbReference>
<name>A0A2U8WPY0_9HYPH</name>
<evidence type="ECO:0000313" key="1">
    <source>
        <dbReference type="EMBL" id="AWN47551.1"/>
    </source>
</evidence>
<dbReference type="OrthoDB" id="7996480at2"/>
<accession>A0A2U8WPY0</accession>
<dbReference type="RefSeq" id="WP_109959876.1">
    <property type="nucleotide sequence ID" value="NZ_CP029553.1"/>
</dbReference>
<sequence length="93" mass="10011">MTNVIPFPRTAAGISATRIPRAEFERLAELALDVVDRIILLLDEADGDAEAEDGGDCEPSLGAPEGHASQIIWLRGGDDDREHDTAPIATWSE</sequence>
<organism evidence="1 2">
    <name type="scientific">Methylobacterium terrae</name>
    <dbReference type="NCBI Taxonomy" id="2202827"/>
    <lineage>
        <taxon>Bacteria</taxon>
        <taxon>Pseudomonadati</taxon>
        <taxon>Pseudomonadota</taxon>
        <taxon>Alphaproteobacteria</taxon>
        <taxon>Hyphomicrobiales</taxon>
        <taxon>Methylobacteriaceae</taxon>
        <taxon>Methylobacterium</taxon>
    </lineage>
</organism>
<dbReference type="EMBL" id="CP029553">
    <property type="protein sequence ID" value="AWN47551.1"/>
    <property type="molecule type" value="Genomic_DNA"/>
</dbReference>
<dbReference type="KEGG" id="mtea:DK419_15570"/>
<reference evidence="1 2" key="1">
    <citation type="submission" date="2018-05" db="EMBL/GenBank/DDBJ databases">
        <title>Complete Genome Sequence of Methylobacterium sp. 17Sr1-28.</title>
        <authorList>
            <person name="Srinivasan S."/>
        </authorList>
    </citation>
    <scope>NUCLEOTIDE SEQUENCE [LARGE SCALE GENOMIC DNA]</scope>
    <source>
        <strain evidence="1 2">17Sr1-28</strain>
    </source>
</reference>